<keyword evidence="2" id="KW-1185">Reference proteome</keyword>
<evidence type="ECO:0000313" key="2">
    <source>
        <dbReference type="Proteomes" id="UP001490365"/>
    </source>
</evidence>
<sequence>MAWFSLAIHAAAIGKSKVDGSTAHTVSRIRQADLIAVDDIGQLTIGEDAAEAFYRVVDAACGSPLATGMEF</sequence>
<dbReference type="Proteomes" id="UP001490365">
    <property type="component" value="Unassembled WGS sequence"/>
</dbReference>
<dbReference type="RefSeq" id="WP_351960769.1">
    <property type="nucleotide sequence ID" value="NZ_JBEOZM010000022.1"/>
</dbReference>
<dbReference type="EMBL" id="JBEOZM010000022">
    <property type="protein sequence ID" value="MER6272450.1"/>
    <property type="molecule type" value="Genomic_DNA"/>
</dbReference>
<organism evidence="1 2">
    <name type="scientific">Streptomyces sp. 900105755</name>
    <dbReference type="NCBI Taxonomy" id="3154389"/>
    <lineage>
        <taxon>Bacteria</taxon>
        <taxon>Bacillati</taxon>
        <taxon>Actinomycetota</taxon>
        <taxon>Actinomycetes</taxon>
        <taxon>Kitasatosporales</taxon>
        <taxon>Streptomycetaceae</taxon>
        <taxon>Streptomyces</taxon>
    </lineage>
</organism>
<reference evidence="1 2" key="1">
    <citation type="submission" date="2024-06" db="EMBL/GenBank/DDBJ databases">
        <title>The Natural Products Discovery Center: Release of the First 8490 Sequenced Strains for Exploring Actinobacteria Biosynthetic Diversity.</title>
        <authorList>
            <person name="Kalkreuter E."/>
            <person name="Kautsar S.A."/>
            <person name="Yang D."/>
            <person name="Bader C.D."/>
            <person name="Teijaro C.N."/>
            <person name="Fluegel L."/>
            <person name="Davis C.M."/>
            <person name="Simpson J.R."/>
            <person name="Lauterbach L."/>
            <person name="Steele A.D."/>
            <person name="Gui C."/>
            <person name="Meng S."/>
            <person name="Li G."/>
            <person name="Viehrig K."/>
            <person name="Ye F."/>
            <person name="Su P."/>
            <person name="Kiefer A.F."/>
            <person name="Nichols A."/>
            <person name="Cepeda A.J."/>
            <person name="Yan W."/>
            <person name="Fan B."/>
            <person name="Jiang Y."/>
            <person name="Adhikari A."/>
            <person name="Zheng C.-J."/>
            <person name="Schuster L."/>
            <person name="Cowan T.M."/>
            <person name="Smanski M.J."/>
            <person name="Chevrette M.G."/>
            <person name="De Carvalho L.P.S."/>
            <person name="Shen B."/>
        </authorList>
    </citation>
    <scope>NUCLEOTIDE SEQUENCE [LARGE SCALE GENOMIC DNA]</scope>
    <source>
        <strain evidence="1 2">NPDC001694</strain>
    </source>
</reference>
<comment type="caution">
    <text evidence="1">The sequence shown here is derived from an EMBL/GenBank/DDBJ whole genome shotgun (WGS) entry which is preliminary data.</text>
</comment>
<protein>
    <recommendedName>
        <fullName evidence="3">IstB-like ATP-binding protein domain-containing protein</fullName>
    </recommendedName>
</protein>
<evidence type="ECO:0008006" key="3">
    <source>
        <dbReference type="Google" id="ProtNLM"/>
    </source>
</evidence>
<gene>
    <name evidence="1" type="ORF">ABT211_35010</name>
</gene>
<accession>A0ABV1TR46</accession>
<evidence type="ECO:0000313" key="1">
    <source>
        <dbReference type="EMBL" id="MER6272450.1"/>
    </source>
</evidence>
<name>A0ABV1TR46_9ACTN</name>
<proteinExistence type="predicted"/>